<dbReference type="KEGG" id="lck:HN018_00985"/>
<dbReference type="PANTHER" id="PTHR33361:SF2">
    <property type="entry name" value="DUF885 DOMAIN-CONTAINING PROTEIN"/>
    <property type="match status" value="1"/>
</dbReference>
<dbReference type="PANTHER" id="PTHR33361">
    <property type="entry name" value="GLR0591 PROTEIN"/>
    <property type="match status" value="1"/>
</dbReference>
<keyword evidence="2" id="KW-1185">Reference proteome</keyword>
<gene>
    <name evidence="1" type="ORF">HN018_00985</name>
</gene>
<proteinExistence type="predicted"/>
<organism evidence="1 2">
    <name type="scientific">Lichenicola cladoniae</name>
    <dbReference type="NCBI Taxonomy" id="1484109"/>
    <lineage>
        <taxon>Bacteria</taxon>
        <taxon>Pseudomonadati</taxon>
        <taxon>Pseudomonadota</taxon>
        <taxon>Alphaproteobacteria</taxon>
        <taxon>Acetobacterales</taxon>
        <taxon>Acetobacteraceae</taxon>
        <taxon>Lichenicola</taxon>
    </lineage>
</organism>
<dbReference type="RefSeq" id="WP_171832777.1">
    <property type="nucleotide sequence ID" value="NZ_CP053708.1"/>
</dbReference>
<dbReference type="Proteomes" id="UP000500767">
    <property type="component" value="Chromosome"/>
</dbReference>
<evidence type="ECO:0000313" key="1">
    <source>
        <dbReference type="EMBL" id="QKE88814.1"/>
    </source>
</evidence>
<dbReference type="EMBL" id="CP053708">
    <property type="protein sequence ID" value="QKE88814.1"/>
    <property type="molecule type" value="Genomic_DNA"/>
</dbReference>
<dbReference type="InterPro" id="IPR010281">
    <property type="entry name" value="DUF885"/>
</dbReference>
<protein>
    <submittedName>
        <fullName evidence="1">DUF885 domain-containing protein</fullName>
    </submittedName>
</protein>
<evidence type="ECO:0000313" key="2">
    <source>
        <dbReference type="Proteomes" id="UP000500767"/>
    </source>
</evidence>
<dbReference type="Pfam" id="PF05960">
    <property type="entry name" value="DUF885"/>
    <property type="match status" value="1"/>
</dbReference>
<dbReference type="AlphaFoldDB" id="A0A6M8GYE4"/>
<reference evidence="1 2" key="1">
    <citation type="journal article" date="2014" name="World J. Microbiol. Biotechnol.">
        <title>Biodiversity and physiological characteristics of Antarctic and Arctic lichens-associated bacteria.</title>
        <authorList>
            <person name="Lee Y.M."/>
            <person name="Kim E.H."/>
            <person name="Lee H.K."/>
            <person name="Hong S.G."/>
        </authorList>
    </citation>
    <scope>NUCLEOTIDE SEQUENCE [LARGE SCALE GENOMIC DNA]</scope>
    <source>
        <strain evidence="1 2">PAMC 26569</strain>
    </source>
</reference>
<accession>A0A6M8GYE4</accession>
<name>A0A6M8GYE4_9PROT</name>
<sequence>MIPFLRLRPRRRSTSQHSQSRILGLRALLLAGGAALSPLAGHAGVAATTSTSATALSRIISDYDAYSDILDPVTAGQRGDRAAAILWPDDSPAAVTRHHATLQALQTRLRAIPRASLTGEAALNDDLLSWQMALDLDGHRFDEERIPFTADEGFFQTPNYAADGTIIRDEADAQAWLERLRRLPAYDDIEIANMQRGIRTGFVQPHLIAVKIAAVTATQAALPAEQSPLLKPFATLPASFSADRQQALRQEALDIVRTRIKPMERKVADFFKTSYVPASRATLGASSLPDGRAYYEYRVRHETTTDMTPDQVFALGQSEIARIRKAMDAQIAQTGFKGDFKAFQEHLRTDPEFYVTTRTALLEKASRLAKRVDDQLPRFIGKLPRLTYGVRQVPEAIEENYTTGRYNPGSPELGIAGGLMINTSHLDQRPLFELPTLVAHEGVPGHHIQIALAQEMTDLPTFRRNSNITAYVEGWALYSEQMVSEMGLYDTPYIRFGMLSMEMWRACRLVMDVGIHWKGWTRDQAMACLRDNTALADKNMQNETDRYIAWPGQALGYKIGELRIMALRHRAEAALGDRFDIRHFHDVVLDEGAMPLSLLEQRVDAWIHAQQQAVPAPAAH</sequence>